<dbReference type="InterPro" id="IPR029063">
    <property type="entry name" value="SAM-dependent_MTases_sf"/>
</dbReference>
<accession>A0A3E2TS06</accession>
<proteinExistence type="predicted"/>
<dbReference type="EMBL" id="QVEP01000004">
    <property type="protein sequence ID" value="RGB81651.1"/>
    <property type="molecule type" value="Genomic_DNA"/>
</dbReference>
<name>A0A3E2TS06_9FIRM</name>
<dbReference type="Gene3D" id="3.40.50.150">
    <property type="entry name" value="Vaccinia Virus protein VP39"/>
    <property type="match status" value="1"/>
</dbReference>
<dbReference type="AlphaFoldDB" id="A0A3E2TS06"/>
<protein>
    <recommendedName>
        <fullName evidence="3">Methyltransferase domain-containing protein</fullName>
    </recommendedName>
</protein>
<dbReference type="PANTHER" id="PTHR35276:SF1">
    <property type="entry name" value="TRNA (MNM(5)S(2)U34)-METHYLTRANSFERASE, CHLOROPLASTIC"/>
    <property type="match status" value="1"/>
</dbReference>
<organism evidence="1 2">
    <name type="scientific">Coprococcus catus</name>
    <dbReference type="NCBI Taxonomy" id="116085"/>
    <lineage>
        <taxon>Bacteria</taxon>
        <taxon>Bacillati</taxon>
        <taxon>Bacillota</taxon>
        <taxon>Clostridia</taxon>
        <taxon>Lachnospirales</taxon>
        <taxon>Lachnospiraceae</taxon>
        <taxon>Coprococcus</taxon>
    </lineage>
</organism>
<sequence length="195" mass="21742">MFEITRLKMIDIIHQCMDEQIRPGDTVCDCTMGNGHDTAYMCRLTGDTGTVYSFDIQPEALSRTEALLAEEHLLTPAHLILDSHSHLKQYIDHPIRFFVFNLGYLPDGDPTVITKGTSTLEAIEAALSITETGGGGAVLSYYGHPGGAEEKAAVEEFLHNLPPKYFSVMKIDSFNRKNTPPVLYLIKKLKDNRKI</sequence>
<reference evidence="1 2" key="1">
    <citation type="submission" date="2018-08" db="EMBL/GenBank/DDBJ databases">
        <title>A genome reference for cultivated species of the human gut microbiota.</title>
        <authorList>
            <person name="Zou Y."/>
            <person name="Xue W."/>
            <person name="Luo G."/>
        </authorList>
    </citation>
    <scope>NUCLEOTIDE SEQUENCE [LARGE SCALE GENOMIC DNA]</scope>
    <source>
        <strain evidence="1 2">AF45-17</strain>
    </source>
</reference>
<evidence type="ECO:0000313" key="1">
    <source>
        <dbReference type="EMBL" id="RGB81651.1"/>
    </source>
</evidence>
<gene>
    <name evidence="1" type="ORF">DW070_02350</name>
</gene>
<dbReference type="SUPFAM" id="SSF53335">
    <property type="entry name" value="S-adenosyl-L-methionine-dependent methyltransferases"/>
    <property type="match status" value="1"/>
</dbReference>
<dbReference type="Proteomes" id="UP000260773">
    <property type="component" value="Unassembled WGS sequence"/>
</dbReference>
<dbReference type="InterPro" id="IPR010719">
    <property type="entry name" value="MnmM_MeTrfase"/>
</dbReference>
<comment type="caution">
    <text evidence="1">The sequence shown here is derived from an EMBL/GenBank/DDBJ whole genome shotgun (WGS) entry which is preliminary data.</text>
</comment>
<dbReference type="RefSeq" id="WP_117526914.1">
    <property type="nucleotide sequence ID" value="NZ_WQPJ01000011.1"/>
</dbReference>
<dbReference type="PANTHER" id="PTHR35276">
    <property type="entry name" value="S-ADENOSYL-L-METHIONINE-DEPENDENT METHYLTRANSFERASES SUPERFAMILY PROTEIN"/>
    <property type="match status" value="1"/>
</dbReference>
<evidence type="ECO:0000313" key="2">
    <source>
        <dbReference type="Proteomes" id="UP000260773"/>
    </source>
</evidence>
<evidence type="ECO:0008006" key="3">
    <source>
        <dbReference type="Google" id="ProtNLM"/>
    </source>
</evidence>
<dbReference type="Pfam" id="PF06962">
    <property type="entry name" value="rRNA_methylase"/>
    <property type="match status" value="1"/>
</dbReference>